<dbReference type="CDD" id="cd14014">
    <property type="entry name" value="STKc_PknB_like"/>
    <property type="match status" value="1"/>
</dbReference>
<proteinExistence type="predicted"/>
<evidence type="ECO:0000259" key="6">
    <source>
        <dbReference type="PROSITE" id="PS50011"/>
    </source>
</evidence>
<dbReference type="Gene3D" id="1.10.510.10">
    <property type="entry name" value="Transferase(Phosphotransferase) domain 1"/>
    <property type="match status" value="1"/>
</dbReference>
<evidence type="ECO:0000256" key="3">
    <source>
        <dbReference type="ARBA" id="ARBA00022777"/>
    </source>
</evidence>
<evidence type="ECO:0000256" key="2">
    <source>
        <dbReference type="ARBA" id="ARBA00022741"/>
    </source>
</evidence>
<comment type="caution">
    <text evidence="7">The sequence shown here is derived from an EMBL/GenBank/DDBJ whole genome shotgun (WGS) entry which is preliminary data.</text>
</comment>
<keyword evidence="2 5" id="KW-0547">Nucleotide-binding</keyword>
<keyword evidence="4 5" id="KW-0067">ATP-binding</keyword>
<keyword evidence="1" id="KW-0808">Transferase</keyword>
<accession>A0A1F6TTK1</accession>
<feature type="domain" description="Protein kinase" evidence="6">
    <location>
        <begin position="18"/>
        <end position="292"/>
    </location>
</feature>
<dbReference type="GO" id="GO:0005524">
    <property type="term" value="F:ATP binding"/>
    <property type="evidence" value="ECO:0007669"/>
    <property type="project" value="UniProtKB-UniRule"/>
</dbReference>
<dbReference type="PROSITE" id="PS50011">
    <property type="entry name" value="PROTEIN_KINASE_DOM"/>
    <property type="match status" value="1"/>
</dbReference>
<dbReference type="PROSITE" id="PS00108">
    <property type="entry name" value="PROTEIN_KINASE_ST"/>
    <property type="match status" value="1"/>
</dbReference>
<reference evidence="7 8" key="1">
    <citation type="journal article" date="2016" name="Nat. Commun.">
        <title>Thousands of microbial genomes shed light on interconnected biogeochemical processes in an aquifer system.</title>
        <authorList>
            <person name="Anantharaman K."/>
            <person name="Brown C.T."/>
            <person name="Hug L.A."/>
            <person name="Sharon I."/>
            <person name="Castelle C.J."/>
            <person name="Probst A.J."/>
            <person name="Thomas B.C."/>
            <person name="Singh A."/>
            <person name="Wilkins M.J."/>
            <person name="Karaoz U."/>
            <person name="Brodie E.L."/>
            <person name="Williams K.H."/>
            <person name="Hubbard S.S."/>
            <person name="Banfield J.F."/>
        </authorList>
    </citation>
    <scope>NUCLEOTIDE SEQUENCE [LARGE SCALE GENOMIC DNA]</scope>
</reference>
<feature type="binding site" evidence="5">
    <location>
        <position position="47"/>
    </location>
    <ligand>
        <name>ATP</name>
        <dbReference type="ChEBI" id="CHEBI:30616"/>
    </ligand>
</feature>
<dbReference type="Pfam" id="PF00069">
    <property type="entry name" value="Pkinase"/>
    <property type="match status" value="1"/>
</dbReference>
<evidence type="ECO:0000313" key="7">
    <source>
        <dbReference type="EMBL" id="OGI48444.1"/>
    </source>
</evidence>
<dbReference type="AlphaFoldDB" id="A0A1F6TTK1"/>
<dbReference type="PROSITE" id="PS00107">
    <property type="entry name" value="PROTEIN_KINASE_ATP"/>
    <property type="match status" value="1"/>
</dbReference>
<evidence type="ECO:0000313" key="8">
    <source>
        <dbReference type="Proteomes" id="UP000178885"/>
    </source>
</evidence>
<dbReference type="PANTHER" id="PTHR43289">
    <property type="entry name" value="MITOGEN-ACTIVATED PROTEIN KINASE KINASE KINASE 20-RELATED"/>
    <property type="match status" value="1"/>
</dbReference>
<dbReference type="GO" id="GO:0004674">
    <property type="term" value="F:protein serine/threonine kinase activity"/>
    <property type="evidence" value="ECO:0007669"/>
    <property type="project" value="TreeGrafter"/>
</dbReference>
<sequence length="318" mass="35959">MAVTIKNALPPGYLLHHYRIAKTLGGGGFSIVYLAYDIEARKPVVIKEYLPSEKATRRENESVESLSAGSSPSFRQGMKRFFDEAAVLAKINHPNIVRVTDFFRENNTVYMVMEHERGKDLRWYVKRRAPEVSEKFMRTVFPQLLDGLRELHRNNLLHLDIKPANIFLRPGGRPLLLDFGAAAAAFVDNRRAGPHTLTPGFAPLEQHLRGHIGPWTDLYAIGATMWACLSGKAPPPATERAEHDAYKPAVREFARRYSRELLEAVDWCLQMNQVERPQSVDELLAAFDRPHTPPGEAGSESLLGRLGLRLPWRKDEST</sequence>
<dbReference type="SUPFAM" id="SSF56112">
    <property type="entry name" value="Protein kinase-like (PK-like)"/>
    <property type="match status" value="1"/>
</dbReference>
<dbReference type="InterPro" id="IPR000719">
    <property type="entry name" value="Prot_kinase_dom"/>
</dbReference>
<dbReference type="PANTHER" id="PTHR43289:SF34">
    <property type="entry name" value="SERINE_THREONINE-PROTEIN KINASE YBDM-RELATED"/>
    <property type="match status" value="1"/>
</dbReference>
<organism evidence="7 8">
    <name type="scientific">Candidatus Muproteobacteria bacterium RBG_16_65_34</name>
    <dbReference type="NCBI Taxonomy" id="1817760"/>
    <lineage>
        <taxon>Bacteria</taxon>
        <taxon>Pseudomonadati</taxon>
        <taxon>Pseudomonadota</taxon>
        <taxon>Candidatus Muproteobacteria</taxon>
    </lineage>
</organism>
<dbReference type="STRING" id="1817760.A2151_04255"/>
<name>A0A1F6TTK1_9PROT</name>
<keyword evidence="3" id="KW-0418">Kinase</keyword>
<dbReference type="InterPro" id="IPR011009">
    <property type="entry name" value="Kinase-like_dom_sf"/>
</dbReference>
<evidence type="ECO:0000256" key="5">
    <source>
        <dbReference type="PROSITE-ProRule" id="PRU10141"/>
    </source>
</evidence>
<dbReference type="Gene3D" id="3.30.200.20">
    <property type="entry name" value="Phosphorylase Kinase, domain 1"/>
    <property type="match status" value="1"/>
</dbReference>
<gene>
    <name evidence="7" type="ORF">A2151_04255</name>
</gene>
<evidence type="ECO:0000256" key="1">
    <source>
        <dbReference type="ARBA" id="ARBA00022679"/>
    </source>
</evidence>
<dbReference type="EMBL" id="MFSU01000028">
    <property type="protein sequence ID" value="OGI48444.1"/>
    <property type="molecule type" value="Genomic_DNA"/>
</dbReference>
<evidence type="ECO:0000256" key="4">
    <source>
        <dbReference type="ARBA" id="ARBA00022840"/>
    </source>
</evidence>
<dbReference type="SMART" id="SM00220">
    <property type="entry name" value="S_TKc"/>
    <property type="match status" value="1"/>
</dbReference>
<dbReference type="InterPro" id="IPR017441">
    <property type="entry name" value="Protein_kinase_ATP_BS"/>
</dbReference>
<protein>
    <recommendedName>
        <fullName evidence="6">Protein kinase domain-containing protein</fullName>
    </recommendedName>
</protein>
<dbReference type="Proteomes" id="UP000178885">
    <property type="component" value="Unassembled WGS sequence"/>
</dbReference>
<dbReference type="InterPro" id="IPR008271">
    <property type="entry name" value="Ser/Thr_kinase_AS"/>
</dbReference>